<dbReference type="PANTHER" id="PTHR43390:SF8">
    <property type="entry name" value="SIGNAL PEPTIDASE I"/>
    <property type="match status" value="1"/>
</dbReference>
<dbReference type="GO" id="GO:0006465">
    <property type="term" value="P:signal peptide processing"/>
    <property type="evidence" value="ECO:0007669"/>
    <property type="project" value="InterPro"/>
</dbReference>
<feature type="domain" description="Peptidase S26" evidence="13">
    <location>
        <begin position="10"/>
        <end position="171"/>
    </location>
</feature>
<feature type="active site" evidence="11">
    <location>
        <position position="78"/>
    </location>
</feature>
<dbReference type="AlphaFoldDB" id="A0A0M0L8D6"/>
<evidence type="ECO:0000256" key="4">
    <source>
        <dbReference type="ARBA" id="ARBA00013208"/>
    </source>
</evidence>
<dbReference type="CDD" id="cd06530">
    <property type="entry name" value="S26_SPase_I"/>
    <property type="match status" value="1"/>
</dbReference>
<comment type="caution">
    <text evidence="14">The sequence shown here is derived from an EMBL/GenBank/DDBJ whole genome shotgun (WGS) entry which is preliminary data.</text>
</comment>
<dbReference type="Gene3D" id="2.10.109.10">
    <property type="entry name" value="Umud Fragment, subunit A"/>
    <property type="match status" value="1"/>
</dbReference>
<evidence type="ECO:0000313" key="15">
    <source>
        <dbReference type="Proteomes" id="UP000036867"/>
    </source>
</evidence>
<dbReference type="PROSITE" id="PS00761">
    <property type="entry name" value="SPASE_I_3"/>
    <property type="match status" value="1"/>
</dbReference>
<dbReference type="FunFam" id="2.10.109.10:FF:000008">
    <property type="entry name" value="Signal peptidase I"/>
    <property type="match status" value="1"/>
</dbReference>
<keyword evidence="15" id="KW-1185">Reference proteome</keyword>
<sequence>MEKSQKKEILSWLRPILIAIIIAVICRQFLIAPITVRGESMEPTYFDDNKVLISKLSHIERFDIIVFDAPDSDEKYIKRVIGLPGDHVAMKDDTLYINGKVYDEPYLNIKKENLLEGHFTYDFTLEDITDEKVVPSNSYFVLGDNRLESSDSREYGFISKNAVKGEVKLKFFPISIVK</sequence>
<gene>
    <name evidence="14" type="ORF">AMD00_21795</name>
</gene>
<keyword evidence="9 12" id="KW-1133">Transmembrane helix</keyword>
<dbReference type="GO" id="GO:0004252">
    <property type="term" value="F:serine-type endopeptidase activity"/>
    <property type="evidence" value="ECO:0007669"/>
    <property type="project" value="InterPro"/>
</dbReference>
<comment type="similarity">
    <text evidence="3 12">Belongs to the peptidase S26 family.</text>
</comment>
<evidence type="ECO:0000256" key="1">
    <source>
        <dbReference type="ARBA" id="ARBA00000677"/>
    </source>
</evidence>
<dbReference type="InterPro" id="IPR036286">
    <property type="entry name" value="LexA/Signal_pep-like_sf"/>
</dbReference>
<keyword evidence="7 12" id="KW-0812">Transmembrane</keyword>
<dbReference type="InterPro" id="IPR019533">
    <property type="entry name" value="Peptidase_S26"/>
</dbReference>
<keyword evidence="6 12" id="KW-0645">Protease</keyword>
<dbReference type="EC" id="3.4.21.89" evidence="4 12"/>
<evidence type="ECO:0000256" key="9">
    <source>
        <dbReference type="ARBA" id="ARBA00022989"/>
    </source>
</evidence>
<evidence type="ECO:0000256" key="3">
    <source>
        <dbReference type="ARBA" id="ARBA00009370"/>
    </source>
</evidence>
<protein>
    <recommendedName>
        <fullName evidence="4 12">Signal peptidase I</fullName>
        <ecNumber evidence="4 12">3.4.21.89</ecNumber>
    </recommendedName>
</protein>
<dbReference type="EMBL" id="LILB01000009">
    <property type="protein sequence ID" value="KOO47299.1"/>
    <property type="molecule type" value="Genomic_DNA"/>
</dbReference>
<dbReference type="GO" id="GO:0005886">
    <property type="term" value="C:plasma membrane"/>
    <property type="evidence" value="ECO:0007669"/>
    <property type="project" value="UniProtKB-SubCell"/>
</dbReference>
<dbReference type="NCBIfam" id="TIGR02227">
    <property type="entry name" value="sigpep_I_bact"/>
    <property type="match status" value="1"/>
</dbReference>
<keyword evidence="8 12" id="KW-0378">Hydrolase</keyword>
<dbReference type="Pfam" id="PF10502">
    <property type="entry name" value="Peptidase_S26"/>
    <property type="match status" value="1"/>
</dbReference>
<dbReference type="Proteomes" id="UP000036867">
    <property type="component" value="Unassembled WGS sequence"/>
</dbReference>
<dbReference type="STRING" id="263475.AMD00_21795"/>
<organism evidence="14 15">
    <name type="scientific">Viridibacillus arvi</name>
    <dbReference type="NCBI Taxonomy" id="263475"/>
    <lineage>
        <taxon>Bacteria</taxon>
        <taxon>Bacillati</taxon>
        <taxon>Bacillota</taxon>
        <taxon>Bacilli</taxon>
        <taxon>Bacillales</taxon>
        <taxon>Caryophanaceae</taxon>
        <taxon>Viridibacillus</taxon>
    </lineage>
</organism>
<accession>A0A0M0L8D6</accession>
<dbReference type="InterPro" id="IPR019757">
    <property type="entry name" value="Pept_S26A_signal_pept_1_Lys-AS"/>
</dbReference>
<evidence type="ECO:0000256" key="10">
    <source>
        <dbReference type="ARBA" id="ARBA00023136"/>
    </source>
</evidence>
<dbReference type="OrthoDB" id="9802919at2"/>
<comment type="subcellular location">
    <subcellularLocation>
        <location evidence="2">Cell membrane</location>
        <topology evidence="2">Single-pass type II membrane protein</topology>
    </subcellularLocation>
    <subcellularLocation>
        <location evidence="12">Membrane</location>
        <topology evidence="12">Single-pass type II membrane protein</topology>
    </subcellularLocation>
</comment>
<dbReference type="SUPFAM" id="SSF51306">
    <property type="entry name" value="LexA/Signal peptidase"/>
    <property type="match status" value="1"/>
</dbReference>
<proteinExistence type="inferred from homology"/>
<comment type="catalytic activity">
    <reaction evidence="1 12">
        <text>Cleavage of hydrophobic, N-terminal signal or leader sequences from secreted and periplasmic proteins.</text>
        <dbReference type="EC" id="3.4.21.89"/>
    </reaction>
</comment>
<feature type="transmembrane region" description="Helical" evidence="12">
    <location>
        <begin position="12"/>
        <end position="30"/>
    </location>
</feature>
<dbReference type="PROSITE" id="PS00760">
    <property type="entry name" value="SPASE_I_2"/>
    <property type="match status" value="1"/>
</dbReference>
<evidence type="ECO:0000256" key="8">
    <source>
        <dbReference type="ARBA" id="ARBA00022801"/>
    </source>
</evidence>
<evidence type="ECO:0000256" key="2">
    <source>
        <dbReference type="ARBA" id="ARBA00004401"/>
    </source>
</evidence>
<dbReference type="InterPro" id="IPR019758">
    <property type="entry name" value="Pept_S26A_signal_pept_1_CS"/>
</dbReference>
<feature type="active site" evidence="11">
    <location>
        <position position="40"/>
    </location>
</feature>
<dbReference type="GO" id="GO:0009003">
    <property type="term" value="F:signal peptidase activity"/>
    <property type="evidence" value="ECO:0007669"/>
    <property type="project" value="UniProtKB-EC"/>
</dbReference>
<dbReference type="PANTHER" id="PTHR43390">
    <property type="entry name" value="SIGNAL PEPTIDASE I"/>
    <property type="match status" value="1"/>
</dbReference>
<evidence type="ECO:0000256" key="12">
    <source>
        <dbReference type="RuleBase" id="RU362042"/>
    </source>
</evidence>
<dbReference type="GeneID" id="301138737"/>
<dbReference type="PATRIC" id="fig|263475.3.peg.158"/>
<evidence type="ECO:0000256" key="5">
    <source>
        <dbReference type="ARBA" id="ARBA00022475"/>
    </source>
</evidence>
<name>A0A0M0L8D6_9BACL</name>
<evidence type="ECO:0000256" key="11">
    <source>
        <dbReference type="PIRSR" id="PIRSR600223-1"/>
    </source>
</evidence>
<evidence type="ECO:0000259" key="13">
    <source>
        <dbReference type="Pfam" id="PF10502"/>
    </source>
</evidence>
<reference evidence="15" key="1">
    <citation type="submission" date="2015-08" db="EMBL/GenBank/DDBJ databases">
        <title>Fjat-10028 dsm 16317.</title>
        <authorList>
            <person name="Liu B."/>
            <person name="Wang J."/>
            <person name="Zhu Y."/>
            <person name="Liu G."/>
            <person name="Chen Q."/>
            <person name="Chen Z."/>
            <person name="Lan J."/>
            <person name="Che J."/>
            <person name="Ge C."/>
            <person name="Shi H."/>
            <person name="Pan Z."/>
            <person name="Liu X."/>
        </authorList>
    </citation>
    <scope>NUCLEOTIDE SEQUENCE [LARGE SCALE GENOMIC DNA]</scope>
    <source>
        <strain evidence="15">DSM 16317</strain>
    </source>
</reference>
<keyword evidence="5" id="KW-1003">Cell membrane</keyword>
<dbReference type="PRINTS" id="PR00727">
    <property type="entry name" value="LEADERPTASE"/>
</dbReference>
<evidence type="ECO:0000256" key="6">
    <source>
        <dbReference type="ARBA" id="ARBA00022670"/>
    </source>
</evidence>
<dbReference type="RefSeq" id="WP_053419104.1">
    <property type="nucleotide sequence ID" value="NZ_LILB01000009.1"/>
</dbReference>
<keyword evidence="10 12" id="KW-0472">Membrane</keyword>
<dbReference type="InterPro" id="IPR000223">
    <property type="entry name" value="Pept_S26A_signal_pept_1"/>
</dbReference>
<evidence type="ECO:0000313" key="14">
    <source>
        <dbReference type="EMBL" id="KOO47299.1"/>
    </source>
</evidence>
<evidence type="ECO:0000256" key="7">
    <source>
        <dbReference type="ARBA" id="ARBA00022692"/>
    </source>
</evidence>